<dbReference type="RefSeq" id="WP_179848136.1">
    <property type="nucleotide sequence ID" value="NZ_JACCBA010000001.1"/>
</dbReference>
<keyword evidence="2" id="KW-0119">Carbohydrate metabolism</keyword>
<dbReference type="PROSITE" id="PS50853">
    <property type="entry name" value="FN3"/>
    <property type="match status" value="1"/>
</dbReference>
<dbReference type="Gene3D" id="3.90.1720.10">
    <property type="entry name" value="endopeptidase domain like (from Nostoc punctiforme)"/>
    <property type="match status" value="1"/>
</dbReference>
<dbReference type="Gene3D" id="2.60.40.10">
    <property type="entry name" value="Immunoglobulins"/>
    <property type="match status" value="1"/>
</dbReference>
<organism evidence="5 6">
    <name type="scientific">Actinomadura luteofluorescens</name>
    <dbReference type="NCBI Taxonomy" id="46163"/>
    <lineage>
        <taxon>Bacteria</taxon>
        <taxon>Bacillati</taxon>
        <taxon>Actinomycetota</taxon>
        <taxon>Actinomycetes</taxon>
        <taxon>Streptosporangiales</taxon>
        <taxon>Thermomonosporaceae</taxon>
        <taxon>Actinomadura</taxon>
    </lineage>
</organism>
<dbReference type="Proteomes" id="UP000529783">
    <property type="component" value="Unassembled WGS sequence"/>
</dbReference>
<evidence type="ECO:0000256" key="1">
    <source>
        <dbReference type="ARBA" id="ARBA00023295"/>
    </source>
</evidence>
<feature type="domain" description="Peptidase C51" evidence="4">
    <location>
        <begin position="1"/>
        <end position="113"/>
    </location>
</feature>
<dbReference type="InterPro" id="IPR003961">
    <property type="entry name" value="FN3_dom"/>
</dbReference>
<dbReference type="InterPro" id="IPR038765">
    <property type="entry name" value="Papain-like_cys_pep_sf"/>
</dbReference>
<dbReference type="PROSITE" id="PS50911">
    <property type="entry name" value="CHAP"/>
    <property type="match status" value="1"/>
</dbReference>
<dbReference type="SUPFAM" id="SSF49265">
    <property type="entry name" value="Fibronectin type III"/>
    <property type="match status" value="1"/>
</dbReference>
<dbReference type="EMBL" id="JACCBA010000001">
    <property type="protein sequence ID" value="NYD51820.1"/>
    <property type="molecule type" value="Genomic_DNA"/>
</dbReference>
<name>A0A7Y9JK18_9ACTN</name>
<keyword evidence="2" id="KW-0624">Polysaccharide degradation</keyword>
<dbReference type="Pfam" id="PF05257">
    <property type="entry name" value="CHAP"/>
    <property type="match status" value="1"/>
</dbReference>
<proteinExistence type="predicted"/>
<evidence type="ECO:0000313" key="6">
    <source>
        <dbReference type="Proteomes" id="UP000529783"/>
    </source>
</evidence>
<dbReference type="InterPro" id="IPR013783">
    <property type="entry name" value="Ig-like_fold"/>
</dbReference>
<keyword evidence="1" id="KW-0326">Glycosidase</keyword>
<accession>A0A7Y9JK18</accession>
<dbReference type="InterPro" id="IPR036116">
    <property type="entry name" value="FN3_sf"/>
</dbReference>
<evidence type="ECO:0000259" key="4">
    <source>
        <dbReference type="PROSITE" id="PS50911"/>
    </source>
</evidence>
<evidence type="ECO:0008006" key="7">
    <source>
        <dbReference type="Google" id="ProtNLM"/>
    </source>
</evidence>
<evidence type="ECO:0000259" key="3">
    <source>
        <dbReference type="PROSITE" id="PS50853"/>
    </source>
</evidence>
<reference evidence="5 6" key="1">
    <citation type="submission" date="2020-07" db="EMBL/GenBank/DDBJ databases">
        <title>Sequencing the genomes of 1000 actinobacteria strains.</title>
        <authorList>
            <person name="Klenk H.-P."/>
        </authorList>
    </citation>
    <scope>NUCLEOTIDE SEQUENCE [LARGE SCALE GENOMIC DNA]</scope>
    <source>
        <strain evidence="5 6">DSM 40398</strain>
    </source>
</reference>
<evidence type="ECO:0000256" key="2">
    <source>
        <dbReference type="ARBA" id="ARBA00023326"/>
    </source>
</evidence>
<comment type="caution">
    <text evidence="5">The sequence shown here is derived from an EMBL/GenBank/DDBJ whole genome shotgun (WGS) entry which is preliminary data.</text>
</comment>
<dbReference type="AlphaFoldDB" id="A0A7Y9JK18"/>
<dbReference type="SUPFAM" id="SSF54001">
    <property type="entry name" value="Cysteine proteinases"/>
    <property type="match status" value="1"/>
</dbReference>
<gene>
    <name evidence="5" type="ORF">BJY14_007803</name>
</gene>
<protein>
    <recommendedName>
        <fullName evidence="7">CHAP domain-containing protein</fullName>
    </recommendedName>
</protein>
<keyword evidence="6" id="KW-1185">Reference proteome</keyword>
<evidence type="ECO:0000313" key="5">
    <source>
        <dbReference type="EMBL" id="NYD51820.1"/>
    </source>
</evidence>
<dbReference type="InterPro" id="IPR007921">
    <property type="entry name" value="CHAP_dom"/>
</dbReference>
<keyword evidence="1" id="KW-0378">Hydrolase</keyword>
<feature type="domain" description="Fibronectin type-III" evidence="3">
    <location>
        <begin position="125"/>
        <end position="208"/>
    </location>
</feature>
<dbReference type="GO" id="GO:0000272">
    <property type="term" value="P:polysaccharide catabolic process"/>
    <property type="evidence" value="ECO:0007669"/>
    <property type="project" value="UniProtKB-KW"/>
</dbReference>
<dbReference type="GO" id="GO:0016798">
    <property type="term" value="F:hydrolase activity, acting on glycosyl bonds"/>
    <property type="evidence" value="ECO:0007669"/>
    <property type="project" value="UniProtKB-KW"/>
</dbReference>
<dbReference type="CDD" id="cd00063">
    <property type="entry name" value="FN3"/>
    <property type="match status" value="1"/>
</dbReference>
<sequence>MWGSWGPGHNCVSYAAYRLSANGASKPWPGAIGNAFEWDEKARAAGVVVDTTPVIGSIAQWDGAFGHVAYVEVVTSTYIEISEDSYITDTYGYSSRRRLERSGTTFASAEFIHLKDLPPVEEHPLPGPAGTISALPHSSRVSLRWNAGTNATNYQVTRNGALLATVSGTTYLDSQVSPNQAYTYAVIARNSNGAAPPTSLYVQTTTESGDRAYLRTSNGPAMCARTGIESCQTLVCHVLTGTGWTTTNAPAGDWGYASDRSWIANTNGTVSYCRRVGTPGDQLRCDTLNGTNWTSQTSPHLDVGYSDNRTYLPTSNGPAMCARTGIESCQTLVCHVLTGTGWTTTNAPAGDWGYASDRGWLTNTDGTVSFCRQTGASGDQLRCDASIGTTWISQTSPHLDVGYPDAY</sequence>